<dbReference type="AlphaFoldDB" id="A0A3B0TGB8"/>
<evidence type="ECO:0000256" key="1">
    <source>
        <dbReference type="SAM" id="MobiDB-lite"/>
    </source>
</evidence>
<sequence length="43" mass="4617">MFAAPALFAGFNAATLLRPETESGEKLNKSLSSPDHISVTRKL</sequence>
<feature type="region of interest" description="Disordered" evidence="1">
    <location>
        <begin position="21"/>
        <end position="43"/>
    </location>
</feature>
<gene>
    <name evidence="2" type="ORF">MNBD_ALPHA11-736</name>
</gene>
<proteinExistence type="predicted"/>
<name>A0A3B0TGB8_9ZZZZ</name>
<protein>
    <submittedName>
        <fullName evidence="2">Uncharacterized protein</fullName>
    </submittedName>
</protein>
<reference evidence="2" key="1">
    <citation type="submission" date="2018-06" db="EMBL/GenBank/DDBJ databases">
        <authorList>
            <person name="Zhirakovskaya E."/>
        </authorList>
    </citation>
    <scope>NUCLEOTIDE SEQUENCE</scope>
</reference>
<evidence type="ECO:0000313" key="2">
    <source>
        <dbReference type="EMBL" id="VAW16978.1"/>
    </source>
</evidence>
<organism evidence="2">
    <name type="scientific">hydrothermal vent metagenome</name>
    <dbReference type="NCBI Taxonomy" id="652676"/>
    <lineage>
        <taxon>unclassified sequences</taxon>
        <taxon>metagenomes</taxon>
        <taxon>ecological metagenomes</taxon>
    </lineage>
</organism>
<accession>A0A3B0TGB8</accession>
<dbReference type="EMBL" id="UOEQ01000122">
    <property type="protein sequence ID" value="VAW16978.1"/>
    <property type="molecule type" value="Genomic_DNA"/>
</dbReference>